<dbReference type="RefSeq" id="WP_128500496.1">
    <property type="nucleotide sequence ID" value="NZ_CP035107.1"/>
</dbReference>
<dbReference type="Proteomes" id="UP000287701">
    <property type="component" value="Chromosome"/>
</dbReference>
<dbReference type="InterPro" id="IPR018841">
    <property type="entry name" value="DUF2442"/>
</dbReference>
<dbReference type="Gene3D" id="3.30.2020.10">
    <property type="entry name" value="NE0471-like N-terminal domain"/>
    <property type="match status" value="1"/>
</dbReference>
<dbReference type="OrthoDB" id="9803723at2"/>
<dbReference type="EMBL" id="CP035107">
    <property type="protein sequence ID" value="QAR29983.1"/>
    <property type="molecule type" value="Genomic_DNA"/>
</dbReference>
<accession>A0A410JP84</accession>
<sequence length="71" mass="8437">MILKFNNGKIVYFNFSMLFKYKAFEKLRDMNKFMDFKIENGVLEWGIGVDIAPEFIYEHGIGIHIRNESID</sequence>
<name>A0A410JP84_ORNRH</name>
<dbReference type="Pfam" id="PF10387">
    <property type="entry name" value="DUF2442"/>
    <property type="match status" value="1"/>
</dbReference>
<organism evidence="1 2">
    <name type="scientific">Ornithobacterium rhinotracheale</name>
    <dbReference type="NCBI Taxonomy" id="28251"/>
    <lineage>
        <taxon>Bacteria</taxon>
        <taxon>Pseudomonadati</taxon>
        <taxon>Bacteroidota</taxon>
        <taxon>Flavobacteriia</taxon>
        <taxon>Flavobacteriales</taxon>
        <taxon>Weeksellaceae</taxon>
        <taxon>Ornithobacterium</taxon>
    </lineage>
</organism>
<protein>
    <submittedName>
        <fullName evidence="1">DUF2442 domain-containing protein</fullName>
    </submittedName>
</protein>
<dbReference type="InterPro" id="IPR036782">
    <property type="entry name" value="NE0471-like_N"/>
</dbReference>
<evidence type="ECO:0000313" key="1">
    <source>
        <dbReference type="EMBL" id="QAR29983.1"/>
    </source>
</evidence>
<dbReference type="AlphaFoldDB" id="A0A410JP84"/>
<dbReference type="SUPFAM" id="SSF143880">
    <property type="entry name" value="NE0471 N-terminal domain-like"/>
    <property type="match status" value="1"/>
</dbReference>
<evidence type="ECO:0000313" key="2">
    <source>
        <dbReference type="Proteomes" id="UP000287701"/>
    </source>
</evidence>
<reference evidence="1 2" key="1">
    <citation type="submission" date="2019-01" db="EMBL/GenBank/DDBJ databases">
        <title>Whole Genome of Ornithobacterium rhinotracheale FARPER-174b.</title>
        <authorList>
            <person name="Tataje-Lavanda L.A."/>
            <person name="Montalvan A."/>
            <person name="Montesinos R."/>
            <person name="Zimic M."/>
            <person name="Fernandez-Sanchez M."/>
            <person name="Fernandez-Diaz M."/>
        </authorList>
    </citation>
    <scope>NUCLEOTIDE SEQUENCE [LARGE SCALE GENOMIC DNA]</scope>
    <source>
        <strain evidence="1 2">FARPER-174b</strain>
    </source>
</reference>
<proteinExistence type="predicted"/>
<gene>
    <name evidence="1" type="ORF">EQP59_00700</name>
</gene>